<sequence length="118" mass="13087">MTKQLEASCRIAAALDWSCYSDSACLAFGLSFRHVANVSSGDVETLPKASILQCTVSRFGGVKNAPRSTVMIRIISYTVASWKWTDKVNGYTVVIFRPWHHPMKPHFLISCGSDANFE</sequence>
<dbReference type="EMBL" id="ANIY01003183">
    <property type="protein sequence ID" value="ETP37129.1"/>
    <property type="molecule type" value="Genomic_DNA"/>
</dbReference>
<proteinExistence type="predicted"/>
<accession>W2YSI8</accession>
<evidence type="ECO:0000313" key="2">
    <source>
        <dbReference type="Proteomes" id="UP000018948"/>
    </source>
</evidence>
<reference evidence="1 2" key="1">
    <citation type="submission" date="2013-11" db="EMBL/GenBank/DDBJ databases">
        <title>The Genome Sequence of Phytophthora parasitica P10297.</title>
        <authorList>
            <consortium name="The Broad Institute Genomics Platform"/>
            <person name="Russ C."/>
            <person name="Tyler B."/>
            <person name="Panabieres F."/>
            <person name="Shan W."/>
            <person name="Tripathy S."/>
            <person name="Grunwald N."/>
            <person name="Machado M."/>
            <person name="Johnson C.S."/>
            <person name="Walker B."/>
            <person name="Young S.K."/>
            <person name="Zeng Q."/>
            <person name="Gargeya S."/>
            <person name="Fitzgerald M."/>
            <person name="Haas B."/>
            <person name="Abouelleil A."/>
            <person name="Allen A.W."/>
            <person name="Alvarado L."/>
            <person name="Arachchi H.M."/>
            <person name="Berlin A.M."/>
            <person name="Chapman S.B."/>
            <person name="Gainer-Dewar J."/>
            <person name="Goldberg J."/>
            <person name="Griggs A."/>
            <person name="Gujja S."/>
            <person name="Hansen M."/>
            <person name="Howarth C."/>
            <person name="Imamovic A."/>
            <person name="Ireland A."/>
            <person name="Larimer J."/>
            <person name="McCowan C."/>
            <person name="Murphy C."/>
            <person name="Pearson M."/>
            <person name="Poon T.W."/>
            <person name="Priest M."/>
            <person name="Roberts A."/>
            <person name="Saif S."/>
            <person name="Shea T."/>
            <person name="Sisk P."/>
            <person name="Sykes S."/>
            <person name="Wortman J."/>
            <person name="Nusbaum C."/>
            <person name="Birren B."/>
        </authorList>
    </citation>
    <scope>NUCLEOTIDE SEQUENCE [LARGE SCALE GENOMIC DNA]</scope>
    <source>
        <strain evidence="1 2">P10297</strain>
    </source>
</reference>
<evidence type="ECO:0000313" key="1">
    <source>
        <dbReference type="EMBL" id="ETP37129.1"/>
    </source>
</evidence>
<organism evidence="1 2">
    <name type="scientific">Phytophthora nicotianae P10297</name>
    <dbReference type="NCBI Taxonomy" id="1317064"/>
    <lineage>
        <taxon>Eukaryota</taxon>
        <taxon>Sar</taxon>
        <taxon>Stramenopiles</taxon>
        <taxon>Oomycota</taxon>
        <taxon>Peronosporomycetes</taxon>
        <taxon>Peronosporales</taxon>
        <taxon>Peronosporaceae</taxon>
        <taxon>Phytophthora</taxon>
    </lineage>
</organism>
<dbReference type="Proteomes" id="UP000018948">
    <property type="component" value="Unassembled WGS sequence"/>
</dbReference>
<gene>
    <name evidence="1" type="ORF">F442_15046</name>
</gene>
<name>W2YSI8_PHYNI</name>
<dbReference type="AlphaFoldDB" id="W2YSI8"/>
<comment type="caution">
    <text evidence="1">The sequence shown here is derived from an EMBL/GenBank/DDBJ whole genome shotgun (WGS) entry which is preliminary data.</text>
</comment>
<protein>
    <submittedName>
        <fullName evidence="1">Uncharacterized protein</fullName>
    </submittedName>
</protein>